<dbReference type="InterPro" id="IPR050484">
    <property type="entry name" value="Transf_Hexapept/Carb_Anhydrase"/>
</dbReference>
<organism evidence="1 2">
    <name type="scientific">Desulfoluna butyratoxydans</name>
    <dbReference type="NCBI Taxonomy" id="231438"/>
    <lineage>
        <taxon>Bacteria</taxon>
        <taxon>Pseudomonadati</taxon>
        <taxon>Thermodesulfobacteriota</taxon>
        <taxon>Desulfobacteria</taxon>
        <taxon>Desulfobacterales</taxon>
        <taxon>Desulfolunaceae</taxon>
        <taxon>Desulfoluna</taxon>
    </lineage>
</organism>
<name>A0A4U8YW62_9BACT</name>
<sequence>MLYKFDGKQPSVGKNTYVSELASVIGDVVIGDNCYIGHGAIVRGDYGRIEIGDGTAVEEGVIIHAPPGAVNRIGIRVTLGHNAVIHGKAIGDGAVIGMGAVLSILSDVGTGAIVAEGGIVKANQCIPDHVVAAGNPAKVIRKVSADDKALWDFGKQIYIDLAQKYLDEGMEPVVQGENPSASVG</sequence>
<dbReference type="Proteomes" id="UP000507962">
    <property type="component" value="Unassembled WGS sequence"/>
</dbReference>
<dbReference type="CDD" id="cd04645">
    <property type="entry name" value="LbH_gamma_CA_like"/>
    <property type="match status" value="1"/>
</dbReference>
<evidence type="ECO:0000313" key="1">
    <source>
        <dbReference type="EMBL" id="VFQ45653.1"/>
    </source>
</evidence>
<dbReference type="InterPro" id="IPR047324">
    <property type="entry name" value="LbH_gamma_CA-like"/>
</dbReference>
<protein>
    <submittedName>
        <fullName evidence="1">Trimeric lpxa-like</fullName>
    </submittedName>
</protein>
<keyword evidence="2" id="KW-1185">Reference proteome</keyword>
<evidence type="ECO:0000313" key="2">
    <source>
        <dbReference type="Proteomes" id="UP000507962"/>
    </source>
</evidence>
<dbReference type="EMBL" id="CAADHO010000006">
    <property type="protein sequence ID" value="VFQ45653.1"/>
    <property type="molecule type" value="Genomic_DNA"/>
</dbReference>
<dbReference type="Pfam" id="PF00132">
    <property type="entry name" value="Hexapep"/>
    <property type="match status" value="1"/>
</dbReference>
<dbReference type="PANTHER" id="PTHR13061">
    <property type="entry name" value="DYNACTIN SUBUNIT P25"/>
    <property type="match status" value="1"/>
</dbReference>
<dbReference type="PANTHER" id="PTHR13061:SF29">
    <property type="entry name" value="GAMMA CARBONIC ANHYDRASE-LIKE 1, MITOCHONDRIAL-RELATED"/>
    <property type="match status" value="1"/>
</dbReference>
<dbReference type="SUPFAM" id="SSF51161">
    <property type="entry name" value="Trimeric LpxA-like enzymes"/>
    <property type="match status" value="1"/>
</dbReference>
<dbReference type="Gene3D" id="2.160.10.10">
    <property type="entry name" value="Hexapeptide repeat proteins"/>
    <property type="match status" value="1"/>
</dbReference>
<reference evidence="1 2" key="1">
    <citation type="submission" date="2019-03" db="EMBL/GenBank/DDBJ databases">
        <authorList>
            <person name="Nijsse B."/>
        </authorList>
    </citation>
    <scope>NUCLEOTIDE SEQUENCE [LARGE SCALE GENOMIC DNA]</scope>
    <source>
        <strain evidence="1">Desulfoluna butyratoxydans MSL71</strain>
    </source>
</reference>
<dbReference type="AlphaFoldDB" id="A0A4U8YW62"/>
<dbReference type="Pfam" id="PF14602">
    <property type="entry name" value="Hexapep_2"/>
    <property type="match status" value="1"/>
</dbReference>
<accession>A0A4U8YW62</accession>
<dbReference type="InterPro" id="IPR011004">
    <property type="entry name" value="Trimer_LpxA-like_sf"/>
</dbReference>
<gene>
    <name evidence="1" type="ORF">MSL71_33140</name>
</gene>
<dbReference type="RefSeq" id="WP_180142490.1">
    <property type="nucleotide sequence ID" value="NZ_CAADHO010000006.1"/>
</dbReference>
<dbReference type="InterPro" id="IPR001451">
    <property type="entry name" value="Hexapep"/>
</dbReference>
<proteinExistence type="predicted"/>